<name>A0ABW1NBZ8_9ACTN</name>
<evidence type="ECO:0000313" key="4">
    <source>
        <dbReference type="EMBL" id="MFC6080865.1"/>
    </source>
</evidence>
<accession>A0ABW1NBZ8</accession>
<protein>
    <submittedName>
        <fullName evidence="4">Sugar phosphate nucleotidyltransferase</fullName>
    </submittedName>
</protein>
<dbReference type="Proteomes" id="UP001596137">
    <property type="component" value="Unassembled WGS sequence"/>
</dbReference>
<keyword evidence="5" id="KW-1185">Reference proteome</keyword>
<dbReference type="InterPro" id="IPR050486">
    <property type="entry name" value="Mannose-1P_guanyltransferase"/>
</dbReference>
<sequence>MTETRPPQSAHLEAILLVGGQGTRLRPLTLRTPKPLLRTAGVPFLAHQLARARSFGVRRIVFATSYRAEMFTEAFGDGSEFGLSLHYMTERSPLGTGGAIRNAAEALTCGPDAPVLVLNGDILSGHDIGAQVRTHVERRASVTLHLTEVDDPSRFGCVPTDTDGRVTAFLEKTPNPVTNRVNAGCYVFQRSAIDRIPKGQVVSVERETFPGMIAAGETVLGYADRTYWLDVGTPAAFVQGSCDLVLGHLPSPALPGPTGEHLVLPGAEVSPNAKLSGGTVVGARARVMSDASVHGSVLSEDSVVESGATVHESVVGAGARVCSGAVLRNVVVGDGAVVGADNELLSGMRVWPGVQLPACSVRFSSEI</sequence>
<dbReference type="RefSeq" id="WP_380748070.1">
    <property type="nucleotide sequence ID" value="NZ_JBHSRF010000006.1"/>
</dbReference>
<evidence type="ECO:0000256" key="1">
    <source>
        <dbReference type="ARBA" id="ARBA00007274"/>
    </source>
</evidence>
<evidence type="ECO:0000259" key="3">
    <source>
        <dbReference type="Pfam" id="PF25087"/>
    </source>
</evidence>
<dbReference type="Pfam" id="PF00483">
    <property type="entry name" value="NTP_transferase"/>
    <property type="match status" value="1"/>
</dbReference>
<reference evidence="5" key="1">
    <citation type="journal article" date="2019" name="Int. J. Syst. Evol. Microbiol.">
        <title>The Global Catalogue of Microorganisms (GCM) 10K type strain sequencing project: providing services to taxonomists for standard genome sequencing and annotation.</title>
        <authorList>
            <consortium name="The Broad Institute Genomics Platform"/>
            <consortium name="The Broad Institute Genome Sequencing Center for Infectious Disease"/>
            <person name="Wu L."/>
            <person name="Ma J."/>
        </authorList>
    </citation>
    <scope>NUCLEOTIDE SEQUENCE [LARGE SCALE GENOMIC DNA]</scope>
    <source>
        <strain evidence="5">JCM 30346</strain>
    </source>
</reference>
<dbReference type="SUPFAM" id="SSF53448">
    <property type="entry name" value="Nucleotide-diphospho-sugar transferases"/>
    <property type="match status" value="1"/>
</dbReference>
<dbReference type="InterPro" id="IPR005835">
    <property type="entry name" value="NTP_transferase_dom"/>
</dbReference>
<dbReference type="Gene3D" id="3.90.550.10">
    <property type="entry name" value="Spore Coat Polysaccharide Biosynthesis Protein SpsA, Chain A"/>
    <property type="match status" value="1"/>
</dbReference>
<dbReference type="Pfam" id="PF25087">
    <property type="entry name" value="GMPPB_C"/>
    <property type="match status" value="1"/>
</dbReference>
<comment type="similarity">
    <text evidence="1">Belongs to the transferase hexapeptide repeat family.</text>
</comment>
<feature type="domain" description="Nucleotidyl transferase" evidence="2">
    <location>
        <begin position="14"/>
        <end position="243"/>
    </location>
</feature>
<dbReference type="Gene3D" id="2.160.10.10">
    <property type="entry name" value="Hexapeptide repeat proteins"/>
    <property type="match status" value="1"/>
</dbReference>
<dbReference type="EMBL" id="JBHSRF010000006">
    <property type="protein sequence ID" value="MFC6080865.1"/>
    <property type="molecule type" value="Genomic_DNA"/>
</dbReference>
<organism evidence="4 5">
    <name type="scientific">Sphaerisporangium aureirubrum</name>
    <dbReference type="NCBI Taxonomy" id="1544736"/>
    <lineage>
        <taxon>Bacteria</taxon>
        <taxon>Bacillati</taxon>
        <taxon>Actinomycetota</taxon>
        <taxon>Actinomycetes</taxon>
        <taxon>Streptosporangiales</taxon>
        <taxon>Streptosporangiaceae</taxon>
        <taxon>Sphaerisporangium</taxon>
    </lineage>
</organism>
<feature type="domain" description="Mannose-1-phosphate guanyltransferase C-terminal" evidence="3">
    <location>
        <begin position="259"/>
        <end position="352"/>
    </location>
</feature>
<comment type="caution">
    <text evidence="4">The sequence shown here is derived from an EMBL/GenBank/DDBJ whole genome shotgun (WGS) entry which is preliminary data.</text>
</comment>
<proteinExistence type="inferred from homology"/>
<dbReference type="InterPro" id="IPR029044">
    <property type="entry name" value="Nucleotide-diphossugar_trans"/>
</dbReference>
<evidence type="ECO:0000313" key="5">
    <source>
        <dbReference type="Proteomes" id="UP001596137"/>
    </source>
</evidence>
<dbReference type="CDD" id="cd04181">
    <property type="entry name" value="NTP_transferase"/>
    <property type="match status" value="1"/>
</dbReference>
<dbReference type="PANTHER" id="PTHR22572">
    <property type="entry name" value="SUGAR-1-PHOSPHATE GUANYL TRANSFERASE"/>
    <property type="match status" value="1"/>
</dbReference>
<gene>
    <name evidence="4" type="ORF">ACFP1K_06810</name>
</gene>
<evidence type="ECO:0000259" key="2">
    <source>
        <dbReference type="Pfam" id="PF00483"/>
    </source>
</evidence>
<dbReference type="InterPro" id="IPR056729">
    <property type="entry name" value="GMPPB_C"/>
</dbReference>